<evidence type="ECO:0000256" key="2">
    <source>
        <dbReference type="ARBA" id="ARBA00023125"/>
    </source>
</evidence>
<dbReference type="PROSITE" id="PS00622">
    <property type="entry name" value="HTH_LUXR_1"/>
    <property type="match status" value="1"/>
</dbReference>
<keyword evidence="1" id="KW-0805">Transcription regulation</keyword>
<evidence type="ECO:0000256" key="3">
    <source>
        <dbReference type="ARBA" id="ARBA00023163"/>
    </source>
</evidence>
<dbReference type="PANTHER" id="PTHR44688">
    <property type="entry name" value="DNA-BINDING TRANSCRIPTIONAL ACTIVATOR DEVR_DOSR"/>
    <property type="match status" value="1"/>
</dbReference>
<protein>
    <submittedName>
        <fullName evidence="5">LuxR C-terminal-related transcriptional regulator</fullName>
    </submittedName>
</protein>
<gene>
    <name evidence="5" type="ORF">GCM10009639_69000</name>
</gene>
<proteinExistence type="predicted"/>
<keyword evidence="3" id="KW-0804">Transcription</keyword>
<dbReference type="Proteomes" id="UP001499863">
    <property type="component" value="Unassembled WGS sequence"/>
</dbReference>
<dbReference type="PANTHER" id="PTHR44688:SF16">
    <property type="entry name" value="DNA-BINDING TRANSCRIPTIONAL ACTIVATOR DEVR_DOSR"/>
    <property type="match status" value="1"/>
</dbReference>
<evidence type="ECO:0000313" key="5">
    <source>
        <dbReference type="EMBL" id="GAA1415097.1"/>
    </source>
</evidence>
<accession>A0ABN1YIT4</accession>
<dbReference type="PRINTS" id="PR00038">
    <property type="entry name" value="HTHLUXR"/>
</dbReference>
<dbReference type="InterPro" id="IPR036388">
    <property type="entry name" value="WH-like_DNA-bd_sf"/>
</dbReference>
<dbReference type="InterPro" id="IPR016032">
    <property type="entry name" value="Sig_transdc_resp-reg_C-effctor"/>
</dbReference>
<dbReference type="SMART" id="SM00421">
    <property type="entry name" value="HTH_LUXR"/>
    <property type="match status" value="1"/>
</dbReference>
<comment type="caution">
    <text evidence="5">The sequence shown here is derived from an EMBL/GenBank/DDBJ whole genome shotgun (WGS) entry which is preliminary data.</text>
</comment>
<evidence type="ECO:0000259" key="4">
    <source>
        <dbReference type="PROSITE" id="PS50043"/>
    </source>
</evidence>
<reference evidence="5 6" key="1">
    <citation type="journal article" date="2019" name="Int. J. Syst. Evol. Microbiol.">
        <title>The Global Catalogue of Microorganisms (GCM) 10K type strain sequencing project: providing services to taxonomists for standard genome sequencing and annotation.</title>
        <authorList>
            <consortium name="The Broad Institute Genomics Platform"/>
            <consortium name="The Broad Institute Genome Sequencing Center for Infectious Disease"/>
            <person name="Wu L."/>
            <person name="Ma J."/>
        </authorList>
    </citation>
    <scope>NUCLEOTIDE SEQUENCE [LARGE SCALE GENOMIC DNA]</scope>
    <source>
        <strain evidence="5 6">JCM 12393</strain>
    </source>
</reference>
<name>A0ABN1YIT4_9ACTN</name>
<dbReference type="InterPro" id="IPR000792">
    <property type="entry name" value="Tscrpt_reg_LuxR_C"/>
</dbReference>
<feature type="domain" description="HTH luxR-type" evidence="4">
    <location>
        <begin position="288"/>
        <end position="353"/>
    </location>
</feature>
<dbReference type="SUPFAM" id="SSF46894">
    <property type="entry name" value="C-terminal effector domain of the bipartite response regulators"/>
    <property type="match status" value="1"/>
</dbReference>
<dbReference type="PROSITE" id="PS50043">
    <property type="entry name" value="HTH_LUXR_2"/>
    <property type="match status" value="1"/>
</dbReference>
<keyword evidence="2" id="KW-0238">DNA-binding</keyword>
<sequence length="362" mass="38752">MMGEIDDLAAAKLPLEQFFRQLLTVLGPALGSEAGCLHGADPVTGFLTSTVAEGLQPTAFEHAIWLEMWSDDTTRFVDIRAAGRVVETVHRATGGRPEHSVRYRELLAEYGLGDELRMNFDIGGGRWGAAALMREAGSAPFGAGEQRLAERAARAVAAALRDYALPTAGGPDGPDVRADPQDGPYWLGVAVIGPTGQLTSADSGARQLFEELSEPRYRPAGVPTALVYLAERARTHAPSANAGAHAWARLRRPSGQWLAVRASLLDQNPRGSVALVAQPASPVDVMPLSLLAHRFSPREQEVVLQTVRGLSTRDIAHRLFLSPATVQDHLKSAFTKTGVRSRRELVALLAAPYTAGLGRPPA</sequence>
<dbReference type="Gene3D" id="1.10.10.10">
    <property type="entry name" value="Winged helix-like DNA-binding domain superfamily/Winged helix DNA-binding domain"/>
    <property type="match status" value="1"/>
</dbReference>
<dbReference type="Pfam" id="PF00196">
    <property type="entry name" value="GerE"/>
    <property type="match status" value="1"/>
</dbReference>
<organism evidence="5 6">
    <name type="scientific">Kitasatospora putterlickiae</name>
    <dbReference type="NCBI Taxonomy" id="221725"/>
    <lineage>
        <taxon>Bacteria</taxon>
        <taxon>Bacillati</taxon>
        <taxon>Actinomycetota</taxon>
        <taxon>Actinomycetes</taxon>
        <taxon>Kitasatosporales</taxon>
        <taxon>Streptomycetaceae</taxon>
        <taxon>Kitasatospora</taxon>
    </lineage>
</organism>
<dbReference type="EMBL" id="BAAAKJ010000510">
    <property type="protein sequence ID" value="GAA1415097.1"/>
    <property type="molecule type" value="Genomic_DNA"/>
</dbReference>
<dbReference type="CDD" id="cd06170">
    <property type="entry name" value="LuxR_C_like"/>
    <property type="match status" value="1"/>
</dbReference>
<keyword evidence="6" id="KW-1185">Reference proteome</keyword>
<evidence type="ECO:0000256" key="1">
    <source>
        <dbReference type="ARBA" id="ARBA00023015"/>
    </source>
</evidence>
<evidence type="ECO:0000313" key="6">
    <source>
        <dbReference type="Proteomes" id="UP001499863"/>
    </source>
</evidence>